<evidence type="ECO:0000256" key="8">
    <source>
        <dbReference type="ARBA" id="ARBA00023136"/>
    </source>
</evidence>
<dbReference type="AlphaFoldDB" id="A0A4V1X969"/>
<keyword evidence="5 10" id="KW-0812">Transmembrane</keyword>
<feature type="transmembrane region" description="Helical" evidence="10">
    <location>
        <begin position="34"/>
        <end position="50"/>
    </location>
</feature>
<evidence type="ECO:0008006" key="15">
    <source>
        <dbReference type="Google" id="ProtNLM"/>
    </source>
</evidence>
<comment type="function">
    <text evidence="1">Cytochrome c oxidase subunit which plays a role in assembly of respiratory supercomplexes.</text>
</comment>
<dbReference type="InterPro" id="IPR050355">
    <property type="entry name" value="RCF1"/>
</dbReference>
<evidence type="ECO:0000256" key="2">
    <source>
        <dbReference type="ARBA" id="ARBA00004325"/>
    </source>
</evidence>
<dbReference type="InterPro" id="IPR007667">
    <property type="entry name" value="Hypoxia_induced_domain"/>
</dbReference>
<evidence type="ECO:0000256" key="7">
    <source>
        <dbReference type="ARBA" id="ARBA00023128"/>
    </source>
</evidence>
<dbReference type="STRING" id="155417.A0A4V1X969"/>
<gene>
    <name evidence="13" type="ORF">DL764_008682</name>
</gene>
<evidence type="ECO:0000313" key="14">
    <source>
        <dbReference type="Proteomes" id="UP000293360"/>
    </source>
</evidence>
<keyword evidence="6 10" id="KW-1133">Transmembrane helix</keyword>
<proteinExistence type="inferred from homology"/>
<dbReference type="GO" id="GO:0097250">
    <property type="term" value="P:mitochondrial respirasome assembly"/>
    <property type="evidence" value="ECO:0007669"/>
    <property type="project" value="TreeGrafter"/>
</dbReference>
<name>A0A4V1X969_9PEZI</name>
<feature type="compositionally biased region" description="Basic and acidic residues" evidence="9">
    <location>
        <begin position="140"/>
        <end position="157"/>
    </location>
</feature>
<organism evidence="13 14">
    <name type="scientific">Monosporascus ibericus</name>
    <dbReference type="NCBI Taxonomy" id="155417"/>
    <lineage>
        <taxon>Eukaryota</taxon>
        <taxon>Fungi</taxon>
        <taxon>Dikarya</taxon>
        <taxon>Ascomycota</taxon>
        <taxon>Pezizomycotina</taxon>
        <taxon>Sordariomycetes</taxon>
        <taxon>Xylariomycetidae</taxon>
        <taxon>Xylariales</taxon>
        <taxon>Xylariales incertae sedis</taxon>
        <taxon>Monosporascus</taxon>
    </lineage>
</organism>
<keyword evidence="7" id="KW-0496">Mitochondrion</keyword>
<evidence type="ECO:0000256" key="1">
    <source>
        <dbReference type="ARBA" id="ARBA00002584"/>
    </source>
</evidence>
<dbReference type="GO" id="GO:0031966">
    <property type="term" value="C:mitochondrial membrane"/>
    <property type="evidence" value="ECO:0007669"/>
    <property type="project" value="UniProtKB-SubCell"/>
</dbReference>
<dbReference type="PROSITE" id="PS51886">
    <property type="entry name" value="TLDC"/>
    <property type="match status" value="1"/>
</dbReference>
<evidence type="ECO:0000256" key="5">
    <source>
        <dbReference type="ARBA" id="ARBA00022692"/>
    </source>
</evidence>
<feature type="region of interest" description="Disordered" evidence="9">
    <location>
        <begin position="345"/>
        <end position="364"/>
    </location>
</feature>
<dbReference type="PROSITE" id="PS51503">
    <property type="entry name" value="HIG1"/>
    <property type="match status" value="1"/>
</dbReference>
<evidence type="ECO:0000259" key="11">
    <source>
        <dbReference type="PROSITE" id="PS51503"/>
    </source>
</evidence>
<dbReference type="PANTHER" id="PTHR12297:SF3">
    <property type="entry name" value="HIG1 DOMAIN FAMILY MEMBER 1A"/>
    <property type="match status" value="1"/>
</dbReference>
<evidence type="ECO:0000259" key="12">
    <source>
        <dbReference type="PROSITE" id="PS51886"/>
    </source>
</evidence>
<dbReference type="InterPro" id="IPR006571">
    <property type="entry name" value="TLDc_dom"/>
</dbReference>
<evidence type="ECO:0000256" key="6">
    <source>
        <dbReference type="ARBA" id="ARBA00022989"/>
    </source>
</evidence>
<keyword evidence="8 10" id="KW-0472">Membrane</keyword>
<dbReference type="EMBL" id="QJNU01000711">
    <property type="protein sequence ID" value="RYO88765.1"/>
    <property type="molecule type" value="Genomic_DNA"/>
</dbReference>
<evidence type="ECO:0000256" key="9">
    <source>
        <dbReference type="SAM" id="MobiDB-lite"/>
    </source>
</evidence>
<evidence type="ECO:0000313" key="13">
    <source>
        <dbReference type="EMBL" id="RYO88765.1"/>
    </source>
</evidence>
<dbReference type="Pfam" id="PF07534">
    <property type="entry name" value="TLD"/>
    <property type="match status" value="1"/>
</dbReference>
<feature type="region of interest" description="Disordered" evidence="9">
    <location>
        <begin position="140"/>
        <end position="184"/>
    </location>
</feature>
<dbReference type="OrthoDB" id="289228at2759"/>
<dbReference type="PANTHER" id="PTHR12297">
    <property type="entry name" value="HYPOXIA-INDUCBILE GENE 1 HIG1 -RELATED"/>
    <property type="match status" value="1"/>
</dbReference>
<dbReference type="Gene3D" id="6.10.140.1320">
    <property type="match status" value="1"/>
</dbReference>
<comment type="subunit">
    <text evidence="4">Associates with the respiratory chain complex III/complex IV supercomplex.</text>
</comment>
<evidence type="ECO:0000256" key="10">
    <source>
        <dbReference type="SAM" id="Phobius"/>
    </source>
</evidence>
<feature type="domain" description="TLDc" evidence="12">
    <location>
        <begin position="539"/>
        <end position="765"/>
    </location>
</feature>
<feature type="compositionally biased region" description="Basic and acidic residues" evidence="9">
    <location>
        <begin position="345"/>
        <end position="356"/>
    </location>
</feature>
<keyword evidence="14" id="KW-1185">Reference proteome</keyword>
<feature type="transmembrane region" description="Helical" evidence="10">
    <location>
        <begin position="70"/>
        <end position="88"/>
    </location>
</feature>
<reference evidence="13 14" key="1">
    <citation type="submission" date="2018-06" db="EMBL/GenBank/DDBJ databases">
        <title>Complete Genomes of Monosporascus.</title>
        <authorList>
            <person name="Robinson A.J."/>
            <person name="Natvig D.O."/>
        </authorList>
    </citation>
    <scope>NUCLEOTIDE SEQUENCE [LARGE SCALE GENOMIC DNA]</scope>
    <source>
        <strain evidence="13 14">CBS 110550</strain>
    </source>
</reference>
<feature type="compositionally biased region" description="Low complexity" evidence="9">
    <location>
        <begin position="173"/>
        <end position="182"/>
    </location>
</feature>
<evidence type="ECO:0000256" key="3">
    <source>
        <dbReference type="ARBA" id="ARBA00009366"/>
    </source>
</evidence>
<feature type="domain" description="HIG1" evidence="11">
    <location>
        <begin position="6"/>
        <end position="97"/>
    </location>
</feature>
<comment type="similarity">
    <text evidence="3">Belongs to the RCF1 family.</text>
</comment>
<evidence type="ECO:0000256" key="4">
    <source>
        <dbReference type="ARBA" id="ARBA00011565"/>
    </source>
</evidence>
<dbReference type="Pfam" id="PF04588">
    <property type="entry name" value="HIG_1_N"/>
    <property type="match status" value="1"/>
</dbReference>
<feature type="region of interest" description="Disordered" evidence="9">
    <location>
        <begin position="600"/>
        <end position="624"/>
    </location>
</feature>
<accession>A0A4V1X969</accession>
<comment type="caution">
    <text evidence="13">The sequence shown here is derived from an EMBL/GenBank/DDBJ whole genome shotgun (WGS) entry which is preliminary data.</text>
</comment>
<dbReference type="Proteomes" id="UP000293360">
    <property type="component" value="Unassembled WGS sequence"/>
</dbReference>
<sequence>MADKSRMPSSFDEDQEYQETGFQKVKRKLREEPLIPLGTALTCLALYNAWRAMRRGNHEQVQRMFRARIGAQAFTVVAIVAGGAYYGADREKRAELIKLEAQKRAEERHQRWLHELEVRDREERELQENMRRRRERVEMRRAADRAADGVTKDEVSRQTDAAGGDGEAKVGRDQAQARAQAGAGNGGGVLGALADVGGWFGTKKSHSESAKQAESAKPAEAEKFARKCFEPFELYSFKDNFKSLADHEPHTGIRYLKEDTIARFLELPDILAVSPVIFHVLSYIGAFPFLQDAPAILGFEQMIMVVTIMTGRFAKVLAKSASNRRKLLFKSLAVYDRKLSEIEKQQNEKRVADQKGDGGAGGARSHAAGFAIDEAADDFEDEAVDDDDELVLGALDALDIDDAFRTGDLHSATTHGAMIPADNFRKFIMLMLLVAPLGSQENLSSYADRVEGSQLENLRETAENILSAFLNVEKSPGITFKQFNNIIPMNLPYFFEGFNPLFEHFLFSKNLDLSKRRDGQPEPPVPAIAPPPLLQDKGQIMNPSVLSQLSFFIPGNDLFRRLRLLYSGSDAGFSMGSFESKVFNWRAPTILLISGTRLPDSAGRSSGSEGVFKDSLPPKRFPDGGPAHRDRLVFGAYVSEPWRHTHRECFGTPDTLLFQLAPAHDVFCASALNNEYVAFAKPSATMSTPGITLGCPPPRSTHTAHHDAPLRNLGPVSMAVDSSFEFGVFTHDYRSRGGAFACSASRKFDFQERFEVVDIEVWGCGGNEEARVQRERWEWEAREAEARRRINLGTGDREADRSLLEMAGLVGQNRSGGSMN</sequence>
<dbReference type="SMART" id="SM00584">
    <property type="entry name" value="TLDc"/>
    <property type="match status" value="1"/>
</dbReference>
<protein>
    <recommendedName>
        <fullName evidence="15">TLDc domain-containing protein</fullName>
    </recommendedName>
</protein>
<comment type="subcellular location">
    <subcellularLocation>
        <location evidence="2">Mitochondrion membrane</location>
    </subcellularLocation>
</comment>